<comment type="caution">
    <text evidence="1">The sequence shown here is derived from an EMBL/GenBank/DDBJ whole genome shotgun (WGS) entry which is preliminary data.</text>
</comment>
<sequence>MWCGIVDNNRIGHVILNGVLSGVQYLQLLQNEKPELWEDIHWRHSKQCSTSLMWSHSLATKVSRLDHGLLCMGMGENGSLHNKASNKRRIARIIDASTRLKRNKKVMTTMLHTYTYSQLGYRPVANSLNSPSPNQFLFHSIPEFTNPSHKYQFLPHRPHKHGLPTPFCSPPHPLKLLSCFLFL</sequence>
<name>A0ABQ9HYH2_9NEOP</name>
<gene>
    <name evidence="1" type="ORF">PR048_008921</name>
</gene>
<proteinExistence type="predicted"/>
<evidence type="ECO:0000313" key="1">
    <source>
        <dbReference type="EMBL" id="KAJ8889422.1"/>
    </source>
</evidence>
<evidence type="ECO:0000313" key="2">
    <source>
        <dbReference type="Proteomes" id="UP001159363"/>
    </source>
</evidence>
<dbReference type="EMBL" id="JARBHB010000003">
    <property type="protein sequence ID" value="KAJ8889422.1"/>
    <property type="molecule type" value="Genomic_DNA"/>
</dbReference>
<protein>
    <submittedName>
        <fullName evidence="1">Uncharacterized protein</fullName>
    </submittedName>
</protein>
<reference evidence="1 2" key="1">
    <citation type="submission" date="2023-02" db="EMBL/GenBank/DDBJ databases">
        <title>LHISI_Scaffold_Assembly.</title>
        <authorList>
            <person name="Stuart O.P."/>
            <person name="Cleave R."/>
            <person name="Magrath M.J.L."/>
            <person name="Mikheyev A.S."/>
        </authorList>
    </citation>
    <scope>NUCLEOTIDE SEQUENCE [LARGE SCALE GENOMIC DNA]</scope>
    <source>
        <strain evidence="1">Daus_M_001</strain>
        <tissue evidence="1">Leg muscle</tissue>
    </source>
</reference>
<organism evidence="1 2">
    <name type="scientific">Dryococelus australis</name>
    <dbReference type="NCBI Taxonomy" id="614101"/>
    <lineage>
        <taxon>Eukaryota</taxon>
        <taxon>Metazoa</taxon>
        <taxon>Ecdysozoa</taxon>
        <taxon>Arthropoda</taxon>
        <taxon>Hexapoda</taxon>
        <taxon>Insecta</taxon>
        <taxon>Pterygota</taxon>
        <taxon>Neoptera</taxon>
        <taxon>Polyneoptera</taxon>
        <taxon>Phasmatodea</taxon>
        <taxon>Verophasmatodea</taxon>
        <taxon>Anareolatae</taxon>
        <taxon>Phasmatidae</taxon>
        <taxon>Eurycanthinae</taxon>
        <taxon>Dryococelus</taxon>
    </lineage>
</organism>
<dbReference type="Proteomes" id="UP001159363">
    <property type="component" value="Chromosome 3"/>
</dbReference>
<keyword evidence="2" id="KW-1185">Reference proteome</keyword>
<accession>A0ABQ9HYH2</accession>